<feature type="region of interest" description="Disordered" evidence="1">
    <location>
        <begin position="106"/>
        <end position="126"/>
    </location>
</feature>
<dbReference type="SUPFAM" id="SSF63748">
    <property type="entry name" value="Tudor/PWWP/MBT"/>
    <property type="match status" value="1"/>
</dbReference>
<sequence length="126" mass="14272">MDYRNMGIRGTTTRKIRPQYPPSGPSEPAEAGSLNPLIGRKVRTRWADDNQFYDAVIADYNAIEGLHALVYDINTANETWEWVNLSKISPEDILWEDEDSRISRDVAKVGSDHGMDTPIGHDNVRE</sequence>
<feature type="compositionally biased region" description="Basic and acidic residues" evidence="1">
    <location>
        <begin position="106"/>
        <end position="115"/>
    </location>
</feature>
<keyword evidence="3" id="KW-1185">Reference proteome</keyword>
<gene>
    <name evidence="2" type="ORF">ACH5RR_000665</name>
</gene>
<comment type="caution">
    <text evidence="2">The sequence shown here is derived from an EMBL/GenBank/DDBJ whole genome shotgun (WGS) entry which is preliminary data.</text>
</comment>
<evidence type="ECO:0000313" key="3">
    <source>
        <dbReference type="Proteomes" id="UP001630127"/>
    </source>
</evidence>
<dbReference type="Proteomes" id="UP001630127">
    <property type="component" value="Unassembled WGS sequence"/>
</dbReference>
<protein>
    <submittedName>
        <fullName evidence="2">Uncharacterized protein</fullName>
    </submittedName>
</protein>
<feature type="region of interest" description="Disordered" evidence="1">
    <location>
        <begin position="1"/>
        <end position="35"/>
    </location>
</feature>
<dbReference type="PANTHER" id="PTHR33432:SF28">
    <property type="entry name" value="PROTEIN EMSY-LIKE 4"/>
    <property type="match status" value="1"/>
</dbReference>
<dbReference type="EMBL" id="JBJUIK010000001">
    <property type="protein sequence ID" value="KAL3537299.1"/>
    <property type="molecule type" value="Genomic_DNA"/>
</dbReference>
<proteinExistence type="predicted"/>
<evidence type="ECO:0000256" key="1">
    <source>
        <dbReference type="SAM" id="MobiDB-lite"/>
    </source>
</evidence>
<dbReference type="CDD" id="cd20404">
    <property type="entry name" value="Tudor_Agenet_AtEML-like"/>
    <property type="match status" value="1"/>
</dbReference>
<dbReference type="AlphaFoldDB" id="A0ABD3B1A8"/>
<organism evidence="2 3">
    <name type="scientific">Cinchona calisaya</name>
    <dbReference type="NCBI Taxonomy" id="153742"/>
    <lineage>
        <taxon>Eukaryota</taxon>
        <taxon>Viridiplantae</taxon>
        <taxon>Streptophyta</taxon>
        <taxon>Embryophyta</taxon>
        <taxon>Tracheophyta</taxon>
        <taxon>Spermatophyta</taxon>
        <taxon>Magnoliopsida</taxon>
        <taxon>eudicotyledons</taxon>
        <taxon>Gunneridae</taxon>
        <taxon>Pentapetalae</taxon>
        <taxon>asterids</taxon>
        <taxon>lamiids</taxon>
        <taxon>Gentianales</taxon>
        <taxon>Rubiaceae</taxon>
        <taxon>Cinchonoideae</taxon>
        <taxon>Cinchoneae</taxon>
        <taxon>Cinchona</taxon>
    </lineage>
</organism>
<evidence type="ECO:0000313" key="2">
    <source>
        <dbReference type="EMBL" id="KAL3537299.1"/>
    </source>
</evidence>
<dbReference type="InterPro" id="IPR033485">
    <property type="entry name" value="EMSY-LIKE_plant"/>
</dbReference>
<accession>A0ABD3B1A8</accession>
<dbReference type="PANTHER" id="PTHR33432">
    <property type="entry name" value="PROTEIN EMSY-LIKE 4"/>
    <property type="match status" value="1"/>
</dbReference>
<name>A0ABD3B1A8_9GENT</name>
<reference evidence="2 3" key="1">
    <citation type="submission" date="2024-11" db="EMBL/GenBank/DDBJ databases">
        <title>A near-complete genome assembly of Cinchona calisaya.</title>
        <authorList>
            <person name="Lian D.C."/>
            <person name="Zhao X.W."/>
            <person name="Wei L."/>
        </authorList>
    </citation>
    <scope>NUCLEOTIDE SEQUENCE [LARGE SCALE GENOMIC DNA]</scope>
    <source>
        <tissue evidence="2">Nenye</tissue>
    </source>
</reference>